<proteinExistence type="predicted"/>
<evidence type="ECO:0000256" key="9">
    <source>
        <dbReference type="ARBA" id="ARBA00022786"/>
    </source>
</evidence>
<evidence type="ECO:0000256" key="5">
    <source>
        <dbReference type="ARBA" id="ARBA00022679"/>
    </source>
</evidence>
<comment type="pathway">
    <text evidence="3">Protein modification; protein ubiquitination.</text>
</comment>
<sequence length="293" mass="30990">MSSRYLDRGAGPPAAPGADNNGSKLNTGAIITVASIVVLFVVFACGLSSIYCCINSLDRRLRGGGAASSSPARTRGVDPELLRSLPVTVYHRAEAAKDSSSVECAVCLAELEDGEAARFLPRCGHGFHAECVDKWLASHTTCPLCRLAVAKPDDHASPPGLAPVQRELANYGSNSNNLPSAGAAVADRGATTAVQLVIEIPDSAPRDAAKSSPGLARLRSIRRLWSFGRQGAGPSSSCSCPGEGADVSYSAGVQRHRRYYLRGGCGRCSPPRSRHITTPERENADRERLLYFL</sequence>
<evidence type="ECO:0000256" key="12">
    <source>
        <dbReference type="ARBA" id="ARBA00023136"/>
    </source>
</evidence>
<dbReference type="Proteomes" id="UP001054889">
    <property type="component" value="Unassembled WGS sequence"/>
</dbReference>
<comment type="catalytic activity">
    <reaction evidence="1">
        <text>S-ubiquitinyl-[E2 ubiquitin-conjugating enzyme]-L-cysteine + [acceptor protein]-L-lysine = [E2 ubiquitin-conjugating enzyme]-L-cysteine + N(6)-ubiquitinyl-[acceptor protein]-L-lysine.</text>
        <dbReference type="EC" id="2.3.2.27"/>
    </reaction>
</comment>
<dbReference type="GO" id="GO:0061630">
    <property type="term" value="F:ubiquitin protein ligase activity"/>
    <property type="evidence" value="ECO:0007669"/>
    <property type="project" value="UniProtKB-EC"/>
</dbReference>
<keyword evidence="17" id="KW-1185">Reference proteome</keyword>
<dbReference type="EC" id="2.3.2.27" evidence="4"/>
<dbReference type="InterPro" id="IPR001841">
    <property type="entry name" value="Znf_RING"/>
</dbReference>
<dbReference type="PANTHER" id="PTHR46913">
    <property type="entry name" value="RING-H2 FINGER PROTEIN ATL16"/>
    <property type="match status" value="1"/>
</dbReference>
<comment type="caution">
    <text evidence="16">The sequence shown here is derived from an EMBL/GenBank/DDBJ whole genome shotgun (WGS) entry which is preliminary data.</text>
</comment>
<dbReference type="PANTHER" id="PTHR46913:SF1">
    <property type="entry name" value="RING-H2 FINGER PROTEIN ATL16"/>
    <property type="match status" value="1"/>
</dbReference>
<feature type="domain" description="RING-type" evidence="15">
    <location>
        <begin position="104"/>
        <end position="146"/>
    </location>
</feature>
<gene>
    <name evidence="16" type="primary">gb08831</name>
    <name evidence="16" type="ORF">PR202_gb08831</name>
</gene>
<evidence type="ECO:0000256" key="11">
    <source>
        <dbReference type="ARBA" id="ARBA00022989"/>
    </source>
</evidence>
<dbReference type="SMART" id="SM00184">
    <property type="entry name" value="RING"/>
    <property type="match status" value="1"/>
</dbReference>
<reference evidence="16" key="1">
    <citation type="journal article" date="2018" name="DNA Res.">
        <title>Multiple hybrid de novo genome assembly of finger millet, an orphan allotetraploid crop.</title>
        <authorList>
            <person name="Hatakeyama M."/>
            <person name="Aluri S."/>
            <person name="Balachadran M.T."/>
            <person name="Sivarajan S.R."/>
            <person name="Patrignani A."/>
            <person name="Gruter S."/>
            <person name="Poveda L."/>
            <person name="Shimizu-Inatsugi R."/>
            <person name="Baeten J."/>
            <person name="Francoijs K.J."/>
            <person name="Nataraja K.N."/>
            <person name="Reddy Y.A.N."/>
            <person name="Phadnis S."/>
            <person name="Ravikumar R.L."/>
            <person name="Schlapbach R."/>
            <person name="Sreeman S.M."/>
            <person name="Shimizu K.K."/>
        </authorList>
    </citation>
    <scope>NUCLEOTIDE SEQUENCE</scope>
</reference>
<dbReference type="Pfam" id="PF13639">
    <property type="entry name" value="zf-RING_2"/>
    <property type="match status" value="1"/>
</dbReference>
<keyword evidence="6 14" id="KW-0812">Transmembrane</keyword>
<protein>
    <recommendedName>
        <fullName evidence="4">RING-type E3 ubiquitin transferase</fullName>
        <ecNumber evidence="4">2.3.2.27</ecNumber>
    </recommendedName>
</protein>
<keyword evidence="7" id="KW-0479">Metal-binding</keyword>
<evidence type="ECO:0000313" key="16">
    <source>
        <dbReference type="EMBL" id="GJN21362.1"/>
    </source>
</evidence>
<accession>A0AAV5EET3</accession>
<comment type="subcellular location">
    <subcellularLocation>
        <location evidence="2">Membrane</location>
        <topology evidence="2">Single-pass membrane protein</topology>
    </subcellularLocation>
</comment>
<dbReference type="AlphaFoldDB" id="A0AAV5EET3"/>
<keyword evidence="12 14" id="KW-0472">Membrane</keyword>
<evidence type="ECO:0000259" key="15">
    <source>
        <dbReference type="PROSITE" id="PS50089"/>
    </source>
</evidence>
<evidence type="ECO:0000256" key="7">
    <source>
        <dbReference type="ARBA" id="ARBA00022723"/>
    </source>
</evidence>
<evidence type="ECO:0000256" key="6">
    <source>
        <dbReference type="ARBA" id="ARBA00022692"/>
    </source>
</evidence>
<dbReference type="FunFam" id="3.30.40.10:FF:000187">
    <property type="entry name" value="E3 ubiquitin-protein ligase ATL6"/>
    <property type="match status" value="1"/>
</dbReference>
<evidence type="ECO:0000256" key="8">
    <source>
        <dbReference type="ARBA" id="ARBA00022771"/>
    </source>
</evidence>
<evidence type="ECO:0000256" key="14">
    <source>
        <dbReference type="SAM" id="Phobius"/>
    </source>
</evidence>
<dbReference type="GO" id="GO:0008270">
    <property type="term" value="F:zinc ion binding"/>
    <property type="evidence" value="ECO:0007669"/>
    <property type="project" value="UniProtKB-KW"/>
</dbReference>
<feature type="transmembrane region" description="Helical" evidence="14">
    <location>
        <begin position="29"/>
        <end position="54"/>
    </location>
</feature>
<dbReference type="InterPro" id="IPR044600">
    <property type="entry name" value="ATL1/ATL16-like"/>
</dbReference>
<keyword evidence="8 13" id="KW-0863">Zinc-finger</keyword>
<keyword evidence="9" id="KW-0833">Ubl conjugation pathway</keyword>
<evidence type="ECO:0000313" key="17">
    <source>
        <dbReference type="Proteomes" id="UP001054889"/>
    </source>
</evidence>
<keyword evidence="11 14" id="KW-1133">Transmembrane helix</keyword>
<evidence type="ECO:0000256" key="13">
    <source>
        <dbReference type="PROSITE-ProRule" id="PRU00175"/>
    </source>
</evidence>
<evidence type="ECO:0000256" key="4">
    <source>
        <dbReference type="ARBA" id="ARBA00012483"/>
    </source>
</evidence>
<dbReference type="SUPFAM" id="SSF57850">
    <property type="entry name" value="RING/U-box"/>
    <property type="match status" value="1"/>
</dbReference>
<evidence type="ECO:0000256" key="2">
    <source>
        <dbReference type="ARBA" id="ARBA00004167"/>
    </source>
</evidence>
<dbReference type="GO" id="GO:0016020">
    <property type="term" value="C:membrane"/>
    <property type="evidence" value="ECO:0007669"/>
    <property type="project" value="UniProtKB-SubCell"/>
</dbReference>
<name>A0AAV5EET3_ELECO</name>
<dbReference type="InterPro" id="IPR013083">
    <property type="entry name" value="Znf_RING/FYVE/PHD"/>
</dbReference>
<keyword evidence="5" id="KW-0808">Transferase</keyword>
<keyword evidence="10" id="KW-0862">Zinc</keyword>
<dbReference type="PROSITE" id="PS50089">
    <property type="entry name" value="ZF_RING_2"/>
    <property type="match status" value="1"/>
</dbReference>
<evidence type="ECO:0000256" key="3">
    <source>
        <dbReference type="ARBA" id="ARBA00004906"/>
    </source>
</evidence>
<dbReference type="GO" id="GO:0016567">
    <property type="term" value="P:protein ubiquitination"/>
    <property type="evidence" value="ECO:0007669"/>
    <property type="project" value="InterPro"/>
</dbReference>
<dbReference type="Gene3D" id="3.30.40.10">
    <property type="entry name" value="Zinc/RING finger domain, C3HC4 (zinc finger)"/>
    <property type="match status" value="1"/>
</dbReference>
<dbReference type="EMBL" id="BQKI01000075">
    <property type="protein sequence ID" value="GJN21362.1"/>
    <property type="molecule type" value="Genomic_DNA"/>
</dbReference>
<reference evidence="16" key="2">
    <citation type="submission" date="2021-12" db="EMBL/GenBank/DDBJ databases">
        <title>Resequencing data analysis of finger millet.</title>
        <authorList>
            <person name="Hatakeyama M."/>
            <person name="Aluri S."/>
            <person name="Balachadran M.T."/>
            <person name="Sivarajan S.R."/>
            <person name="Poveda L."/>
            <person name="Shimizu-Inatsugi R."/>
            <person name="Schlapbach R."/>
            <person name="Sreeman S.M."/>
            <person name="Shimizu K.K."/>
        </authorList>
    </citation>
    <scope>NUCLEOTIDE SEQUENCE</scope>
</reference>
<evidence type="ECO:0000256" key="1">
    <source>
        <dbReference type="ARBA" id="ARBA00000900"/>
    </source>
</evidence>
<organism evidence="16 17">
    <name type="scientific">Eleusine coracana subsp. coracana</name>
    <dbReference type="NCBI Taxonomy" id="191504"/>
    <lineage>
        <taxon>Eukaryota</taxon>
        <taxon>Viridiplantae</taxon>
        <taxon>Streptophyta</taxon>
        <taxon>Embryophyta</taxon>
        <taxon>Tracheophyta</taxon>
        <taxon>Spermatophyta</taxon>
        <taxon>Magnoliopsida</taxon>
        <taxon>Liliopsida</taxon>
        <taxon>Poales</taxon>
        <taxon>Poaceae</taxon>
        <taxon>PACMAD clade</taxon>
        <taxon>Chloridoideae</taxon>
        <taxon>Cynodonteae</taxon>
        <taxon>Eleusininae</taxon>
        <taxon>Eleusine</taxon>
    </lineage>
</organism>
<dbReference type="CDD" id="cd16461">
    <property type="entry name" value="RING-H2_EL5-like"/>
    <property type="match status" value="1"/>
</dbReference>
<evidence type="ECO:0000256" key="10">
    <source>
        <dbReference type="ARBA" id="ARBA00022833"/>
    </source>
</evidence>